<dbReference type="InterPro" id="IPR002401">
    <property type="entry name" value="Cyt_P450_E_grp-I"/>
</dbReference>
<keyword evidence="2 7" id="KW-0349">Heme</keyword>
<evidence type="ECO:0000256" key="2">
    <source>
        <dbReference type="ARBA" id="ARBA00022617"/>
    </source>
</evidence>
<keyword evidence="9" id="KW-1185">Reference proteome</keyword>
<dbReference type="Gene3D" id="1.10.630.10">
    <property type="entry name" value="Cytochrome P450"/>
    <property type="match status" value="1"/>
</dbReference>
<keyword evidence="5 7" id="KW-0408">Iron</keyword>
<accession>A0A5D3FN35</accession>
<keyword evidence="6" id="KW-0503">Monooxygenase</keyword>
<dbReference type="PANTHER" id="PTHR24291">
    <property type="entry name" value="CYTOCHROME P450 FAMILY 4"/>
    <property type="match status" value="1"/>
</dbReference>
<comment type="similarity">
    <text evidence="1">Belongs to the cytochrome P450 family.</text>
</comment>
<proteinExistence type="inferred from homology"/>
<reference evidence="8 9" key="1">
    <citation type="submission" date="2019-08" db="EMBL/GenBank/DDBJ databases">
        <title>Actinomadura sp. nov. CYP1-5 isolated from mountain soil.</title>
        <authorList>
            <person name="Songsumanus A."/>
            <person name="Kuncharoen N."/>
            <person name="Kudo T."/>
            <person name="Yuki M."/>
            <person name="Igarashi Y."/>
            <person name="Tanasupawat S."/>
        </authorList>
    </citation>
    <scope>NUCLEOTIDE SEQUENCE [LARGE SCALE GENOMIC DNA]</scope>
    <source>
        <strain evidence="8 9">CYP1-5</strain>
    </source>
</reference>
<dbReference type="InterPro" id="IPR050196">
    <property type="entry name" value="Cytochrome_P450_Monoox"/>
</dbReference>
<dbReference type="Pfam" id="PF00067">
    <property type="entry name" value="p450"/>
    <property type="match status" value="1"/>
</dbReference>
<evidence type="ECO:0000313" key="8">
    <source>
        <dbReference type="EMBL" id="TYK49412.1"/>
    </source>
</evidence>
<dbReference type="PANTHER" id="PTHR24291:SF50">
    <property type="entry name" value="BIFUNCTIONAL ALBAFLAVENONE MONOOXYGENASE_TERPENE SYNTHASE"/>
    <property type="match status" value="1"/>
</dbReference>
<comment type="cofactor">
    <cofactor evidence="7">
        <name>heme</name>
        <dbReference type="ChEBI" id="CHEBI:30413"/>
    </cofactor>
</comment>
<dbReference type="SUPFAM" id="SSF48264">
    <property type="entry name" value="Cytochrome P450"/>
    <property type="match status" value="1"/>
</dbReference>
<evidence type="ECO:0000256" key="6">
    <source>
        <dbReference type="ARBA" id="ARBA00023033"/>
    </source>
</evidence>
<evidence type="ECO:0000256" key="4">
    <source>
        <dbReference type="ARBA" id="ARBA00023002"/>
    </source>
</evidence>
<sequence>MRGDGTTPARIPGPPVADDGATAIVAAGGLHNYQLMLHAEYGPVVRFPLPGADLAVSVADPVLLEATAGIDKRPEKLFEFLAPLQESGNLQTIPADEHGPWRRVMLSVLAGRPSHEAHFARFTALTAELADRWAERAAHGPVKLQKDLSELSLRMICEYALGSGLDSDESAGRVVTAFEDVLTEHLARLYHVDAPGTGEGGASRADDALAYLRATVDRVLAAHRANPAEADRSDMIAALVAAGESPARIRDSVLMTMLAAHHTTGVAISWTLYLLSRHPDEAERVAAETDRVLGDRDVPEYGDLKKLTYLDSVLRESMRLYPPGPYGAREATEDLIIGEYAVPAGTTIFYPFWAVHMNPEYWPEPHRFDPGRFTPEASAGRPRFAYIPFGLGPRSCEGSVLAMVEAQLVLAILLKRFRFRPTAGQNVTPIERFVLWAAEDIRMDLTPR</sequence>
<dbReference type="GO" id="GO:0004497">
    <property type="term" value="F:monooxygenase activity"/>
    <property type="evidence" value="ECO:0007669"/>
    <property type="project" value="UniProtKB-KW"/>
</dbReference>
<name>A0A5D3FN35_9ACTN</name>
<dbReference type="GO" id="GO:0020037">
    <property type="term" value="F:heme binding"/>
    <property type="evidence" value="ECO:0007669"/>
    <property type="project" value="InterPro"/>
</dbReference>
<feature type="binding site" description="axial binding residue" evidence="7">
    <location>
        <position position="396"/>
    </location>
    <ligand>
        <name>heme</name>
        <dbReference type="ChEBI" id="CHEBI:30413"/>
    </ligand>
    <ligandPart>
        <name>Fe</name>
        <dbReference type="ChEBI" id="CHEBI:18248"/>
    </ligandPart>
</feature>
<keyword evidence="4" id="KW-0560">Oxidoreductase</keyword>
<evidence type="ECO:0000256" key="5">
    <source>
        <dbReference type="ARBA" id="ARBA00023004"/>
    </source>
</evidence>
<keyword evidence="3 7" id="KW-0479">Metal-binding</keyword>
<dbReference type="Proteomes" id="UP000323505">
    <property type="component" value="Unassembled WGS sequence"/>
</dbReference>
<dbReference type="InterPro" id="IPR036396">
    <property type="entry name" value="Cyt_P450_sf"/>
</dbReference>
<dbReference type="EMBL" id="VSRQ01000003">
    <property type="protein sequence ID" value="TYK49412.1"/>
    <property type="molecule type" value="Genomic_DNA"/>
</dbReference>
<evidence type="ECO:0000256" key="7">
    <source>
        <dbReference type="PIRSR" id="PIRSR602401-1"/>
    </source>
</evidence>
<evidence type="ECO:0000313" key="9">
    <source>
        <dbReference type="Proteomes" id="UP000323505"/>
    </source>
</evidence>
<organism evidence="8 9">
    <name type="scientific">Actinomadura decatromicini</name>
    <dbReference type="NCBI Taxonomy" id="2604572"/>
    <lineage>
        <taxon>Bacteria</taxon>
        <taxon>Bacillati</taxon>
        <taxon>Actinomycetota</taxon>
        <taxon>Actinomycetes</taxon>
        <taxon>Streptosporangiales</taxon>
        <taxon>Thermomonosporaceae</taxon>
        <taxon>Actinomadura</taxon>
    </lineage>
</organism>
<dbReference type="PRINTS" id="PR00463">
    <property type="entry name" value="EP450I"/>
</dbReference>
<dbReference type="RefSeq" id="WP_148760128.1">
    <property type="nucleotide sequence ID" value="NZ_VSRQ01000003.1"/>
</dbReference>
<dbReference type="PRINTS" id="PR00385">
    <property type="entry name" value="P450"/>
</dbReference>
<dbReference type="GO" id="GO:0016705">
    <property type="term" value="F:oxidoreductase activity, acting on paired donors, with incorporation or reduction of molecular oxygen"/>
    <property type="evidence" value="ECO:0007669"/>
    <property type="project" value="InterPro"/>
</dbReference>
<protein>
    <submittedName>
        <fullName evidence="8">Cytochrome P450</fullName>
    </submittedName>
</protein>
<comment type="caution">
    <text evidence="8">The sequence shown here is derived from an EMBL/GenBank/DDBJ whole genome shotgun (WGS) entry which is preliminary data.</text>
</comment>
<dbReference type="InterPro" id="IPR001128">
    <property type="entry name" value="Cyt_P450"/>
</dbReference>
<evidence type="ECO:0000256" key="1">
    <source>
        <dbReference type="ARBA" id="ARBA00010617"/>
    </source>
</evidence>
<evidence type="ECO:0000256" key="3">
    <source>
        <dbReference type="ARBA" id="ARBA00022723"/>
    </source>
</evidence>
<gene>
    <name evidence="8" type="ORF">FXF68_16765</name>
</gene>
<dbReference type="AlphaFoldDB" id="A0A5D3FN35"/>
<dbReference type="GO" id="GO:0005506">
    <property type="term" value="F:iron ion binding"/>
    <property type="evidence" value="ECO:0007669"/>
    <property type="project" value="InterPro"/>
</dbReference>